<reference evidence="2" key="2">
    <citation type="submission" date="2018-03" db="EMBL/GenBank/DDBJ databases">
        <title>The Triticum urartu genome reveals the dynamic nature of wheat genome evolution.</title>
        <authorList>
            <person name="Ling H."/>
            <person name="Ma B."/>
            <person name="Shi X."/>
            <person name="Liu H."/>
            <person name="Dong L."/>
            <person name="Sun H."/>
            <person name="Cao Y."/>
            <person name="Gao Q."/>
            <person name="Zheng S."/>
            <person name="Li Y."/>
            <person name="Yu Y."/>
            <person name="Du H."/>
            <person name="Qi M."/>
            <person name="Li Y."/>
            <person name="Yu H."/>
            <person name="Cui Y."/>
            <person name="Wang N."/>
            <person name="Chen C."/>
            <person name="Wu H."/>
            <person name="Zhao Y."/>
            <person name="Zhang J."/>
            <person name="Li Y."/>
            <person name="Zhou W."/>
            <person name="Zhang B."/>
            <person name="Hu W."/>
            <person name="Eijk M."/>
            <person name="Tang J."/>
            <person name="Witsenboer H."/>
            <person name="Zhao S."/>
            <person name="Li Z."/>
            <person name="Zhang A."/>
            <person name="Wang D."/>
            <person name="Liang C."/>
        </authorList>
    </citation>
    <scope>NUCLEOTIDE SEQUENCE [LARGE SCALE GENOMIC DNA]</scope>
    <source>
        <strain evidence="2">cv. G1812</strain>
    </source>
</reference>
<feature type="compositionally biased region" description="Basic and acidic residues" evidence="1">
    <location>
        <begin position="69"/>
        <end position="83"/>
    </location>
</feature>
<keyword evidence="3" id="KW-1185">Reference proteome</keyword>
<dbReference type="Proteomes" id="UP000015106">
    <property type="component" value="Chromosome 1"/>
</dbReference>
<evidence type="ECO:0000256" key="1">
    <source>
        <dbReference type="SAM" id="MobiDB-lite"/>
    </source>
</evidence>
<proteinExistence type="predicted"/>
<accession>A0A8R7K230</accession>
<feature type="compositionally biased region" description="Basic and acidic residues" evidence="1">
    <location>
        <begin position="99"/>
        <end position="116"/>
    </location>
</feature>
<dbReference type="Gramene" id="TuG1812G0100003590.01.T01">
    <property type="protein sequence ID" value="TuG1812G0100003590.01.T01"/>
    <property type="gene ID" value="TuG1812G0100003590.01"/>
</dbReference>
<evidence type="ECO:0000313" key="3">
    <source>
        <dbReference type="Proteomes" id="UP000015106"/>
    </source>
</evidence>
<feature type="region of interest" description="Disordered" evidence="1">
    <location>
        <begin position="1"/>
        <end position="31"/>
    </location>
</feature>
<reference evidence="2" key="3">
    <citation type="submission" date="2022-06" db="UniProtKB">
        <authorList>
            <consortium name="EnsemblPlants"/>
        </authorList>
    </citation>
    <scope>IDENTIFICATION</scope>
</reference>
<feature type="compositionally biased region" description="Basic and acidic residues" evidence="1">
    <location>
        <begin position="1"/>
        <end position="17"/>
    </location>
</feature>
<name>A0A8R7K230_TRIUA</name>
<organism evidence="2 3">
    <name type="scientific">Triticum urartu</name>
    <name type="common">Red wild einkorn</name>
    <name type="synonym">Crithodium urartu</name>
    <dbReference type="NCBI Taxonomy" id="4572"/>
    <lineage>
        <taxon>Eukaryota</taxon>
        <taxon>Viridiplantae</taxon>
        <taxon>Streptophyta</taxon>
        <taxon>Embryophyta</taxon>
        <taxon>Tracheophyta</taxon>
        <taxon>Spermatophyta</taxon>
        <taxon>Magnoliopsida</taxon>
        <taxon>Liliopsida</taxon>
        <taxon>Poales</taxon>
        <taxon>Poaceae</taxon>
        <taxon>BOP clade</taxon>
        <taxon>Pooideae</taxon>
        <taxon>Triticodae</taxon>
        <taxon>Triticeae</taxon>
        <taxon>Triticinae</taxon>
        <taxon>Triticum</taxon>
    </lineage>
</organism>
<feature type="region of interest" description="Disordered" evidence="1">
    <location>
        <begin position="67"/>
        <end position="116"/>
    </location>
</feature>
<dbReference type="AlphaFoldDB" id="A0A8R7K230"/>
<protein>
    <submittedName>
        <fullName evidence="2">Uncharacterized protein</fullName>
    </submittedName>
</protein>
<sequence length="116" mass="12719">MDRDEDGKEGRRGRDGADPAAGGRFRPDPGEAALVVGHGCSYIMYEHERNQRKIPNNCAHEYMASEEVAENKRGQGCHGDSRGGSRRARGRRGSWSIGSRDRADHDGGGCRHSKDP</sequence>
<dbReference type="EnsemblPlants" id="TuG1812G0100003590.01.T01">
    <property type="protein sequence ID" value="TuG1812G0100003590.01.T01"/>
    <property type="gene ID" value="TuG1812G0100003590.01"/>
</dbReference>
<evidence type="ECO:0000313" key="2">
    <source>
        <dbReference type="EnsemblPlants" id="TuG1812G0100003590.01.T01"/>
    </source>
</evidence>
<reference evidence="3" key="1">
    <citation type="journal article" date="2013" name="Nature">
        <title>Draft genome of the wheat A-genome progenitor Triticum urartu.</title>
        <authorList>
            <person name="Ling H.Q."/>
            <person name="Zhao S."/>
            <person name="Liu D."/>
            <person name="Wang J."/>
            <person name="Sun H."/>
            <person name="Zhang C."/>
            <person name="Fan H."/>
            <person name="Li D."/>
            <person name="Dong L."/>
            <person name="Tao Y."/>
            <person name="Gao C."/>
            <person name="Wu H."/>
            <person name="Li Y."/>
            <person name="Cui Y."/>
            <person name="Guo X."/>
            <person name="Zheng S."/>
            <person name="Wang B."/>
            <person name="Yu K."/>
            <person name="Liang Q."/>
            <person name="Yang W."/>
            <person name="Lou X."/>
            <person name="Chen J."/>
            <person name="Feng M."/>
            <person name="Jian J."/>
            <person name="Zhang X."/>
            <person name="Luo G."/>
            <person name="Jiang Y."/>
            <person name="Liu J."/>
            <person name="Wang Z."/>
            <person name="Sha Y."/>
            <person name="Zhang B."/>
            <person name="Wu H."/>
            <person name="Tang D."/>
            <person name="Shen Q."/>
            <person name="Xue P."/>
            <person name="Zou S."/>
            <person name="Wang X."/>
            <person name="Liu X."/>
            <person name="Wang F."/>
            <person name="Yang Y."/>
            <person name="An X."/>
            <person name="Dong Z."/>
            <person name="Zhang K."/>
            <person name="Zhang X."/>
            <person name="Luo M.C."/>
            <person name="Dvorak J."/>
            <person name="Tong Y."/>
            <person name="Wang J."/>
            <person name="Yang H."/>
            <person name="Li Z."/>
            <person name="Wang D."/>
            <person name="Zhang A."/>
            <person name="Wang J."/>
        </authorList>
    </citation>
    <scope>NUCLEOTIDE SEQUENCE</scope>
    <source>
        <strain evidence="3">cv. G1812</strain>
    </source>
</reference>